<keyword evidence="3 5" id="KW-0012">Acyltransferase</keyword>
<dbReference type="InterPro" id="IPR023213">
    <property type="entry name" value="CAT-like_dom_sf"/>
</dbReference>
<dbReference type="PANTHER" id="PTHR43178">
    <property type="entry name" value="DIHYDROLIPOAMIDE ACETYLTRANSFERASE COMPONENT OF PYRUVATE DEHYDROGENASE COMPLEX"/>
    <property type="match status" value="1"/>
</dbReference>
<evidence type="ECO:0000256" key="2">
    <source>
        <dbReference type="ARBA" id="ARBA00022679"/>
    </source>
</evidence>
<evidence type="ECO:0000313" key="5">
    <source>
        <dbReference type="EMBL" id="MBP2017567.1"/>
    </source>
</evidence>
<keyword evidence="2" id="KW-0808">Transferase</keyword>
<evidence type="ECO:0000256" key="3">
    <source>
        <dbReference type="ARBA" id="ARBA00023315"/>
    </source>
</evidence>
<dbReference type="PANTHER" id="PTHR43178:SF5">
    <property type="entry name" value="LIPOAMIDE ACYLTRANSFERASE COMPONENT OF BRANCHED-CHAIN ALPHA-KETO ACID DEHYDROGENASE COMPLEX, MITOCHONDRIAL"/>
    <property type="match status" value="1"/>
</dbReference>
<dbReference type="InterPro" id="IPR001078">
    <property type="entry name" value="2-oxoacid_DH_actylTfrase"/>
</dbReference>
<reference evidence="5 6" key="1">
    <citation type="submission" date="2021-03" db="EMBL/GenBank/DDBJ databases">
        <title>Genomic Encyclopedia of Type Strains, Phase IV (KMG-IV): sequencing the most valuable type-strain genomes for metagenomic binning, comparative biology and taxonomic classification.</title>
        <authorList>
            <person name="Goeker M."/>
        </authorList>
    </citation>
    <scope>NUCLEOTIDE SEQUENCE [LARGE SCALE GENOMIC DNA]</scope>
    <source>
        <strain evidence="5 6">DSM 27138</strain>
    </source>
</reference>
<accession>A0ABS4JPU9</accession>
<evidence type="ECO:0000259" key="4">
    <source>
        <dbReference type="Pfam" id="PF00198"/>
    </source>
</evidence>
<evidence type="ECO:0000256" key="1">
    <source>
        <dbReference type="ARBA" id="ARBA00001938"/>
    </source>
</evidence>
<dbReference type="EMBL" id="JAGGLG010000005">
    <property type="protein sequence ID" value="MBP2017567.1"/>
    <property type="molecule type" value="Genomic_DNA"/>
</dbReference>
<comment type="caution">
    <text evidence="5">The sequence shown here is derived from an EMBL/GenBank/DDBJ whole genome shotgun (WGS) entry which is preliminary data.</text>
</comment>
<organism evidence="5 6">
    <name type="scientific">Symbiobacterium terraclitae</name>
    <dbReference type="NCBI Taxonomy" id="557451"/>
    <lineage>
        <taxon>Bacteria</taxon>
        <taxon>Bacillati</taxon>
        <taxon>Bacillota</taxon>
        <taxon>Clostridia</taxon>
        <taxon>Eubacteriales</taxon>
        <taxon>Symbiobacteriaceae</taxon>
        <taxon>Symbiobacterium</taxon>
    </lineage>
</organism>
<dbReference type="Proteomes" id="UP001519289">
    <property type="component" value="Unassembled WGS sequence"/>
</dbReference>
<dbReference type="InterPro" id="IPR050743">
    <property type="entry name" value="2-oxoacid_DH_E2_comp"/>
</dbReference>
<name>A0ABS4JPU9_9FIRM</name>
<dbReference type="Gene3D" id="3.30.559.10">
    <property type="entry name" value="Chloramphenicol acetyltransferase-like domain"/>
    <property type="match status" value="1"/>
</dbReference>
<keyword evidence="5" id="KW-0670">Pyruvate</keyword>
<sequence>MPMPASLFQGAPLLLPGATPDNPLAMGGSPFPPFVTLPLSHLRRVSMLNLEHAQRATAPVTVVAEVDATGLIEVREALKPLAARHLGLPLTYLPFFASATIQALKAYPIMNAMLTPQGFIIPRYINLGIATSVPGGVLLPSVQGAERKSFWELARDIYIQTQKAKAGLASPADMSGQTFVITNTGRWGATLFGTPIIQPPNVGILAFEAIKKRPVVLDNDQIAVRPMMYLALTADHRAVDGAEMIGFLSKVKEALEQVRV</sequence>
<evidence type="ECO:0000313" key="6">
    <source>
        <dbReference type="Proteomes" id="UP001519289"/>
    </source>
</evidence>
<protein>
    <submittedName>
        <fullName evidence="5">Pyruvate/2-oxoglutarate dehydrogenase complex dihydrolipoamide acyltransferase (E2) component</fullName>
    </submittedName>
</protein>
<feature type="domain" description="2-oxoacid dehydrogenase acyltransferase catalytic" evidence="4">
    <location>
        <begin position="36"/>
        <end position="258"/>
    </location>
</feature>
<comment type="cofactor">
    <cofactor evidence="1">
        <name>(R)-lipoate</name>
        <dbReference type="ChEBI" id="CHEBI:83088"/>
    </cofactor>
</comment>
<keyword evidence="6" id="KW-1185">Reference proteome</keyword>
<gene>
    <name evidence="5" type="ORF">J2Z79_000950</name>
</gene>
<dbReference type="GO" id="GO:0016746">
    <property type="term" value="F:acyltransferase activity"/>
    <property type="evidence" value="ECO:0007669"/>
    <property type="project" value="UniProtKB-KW"/>
</dbReference>
<proteinExistence type="predicted"/>
<dbReference type="Pfam" id="PF00198">
    <property type="entry name" value="2-oxoacid_dh"/>
    <property type="match status" value="1"/>
</dbReference>
<dbReference type="SUPFAM" id="SSF52777">
    <property type="entry name" value="CoA-dependent acyltransferases"/>
    <property type="match status" value="1"/>
</dbReference>